<dbReference type="Gene3D" id="3.40.50.2300">
    <property type="match status" value="1"/>
</dbReference>
<feature type="domain" description="Phosphotyrosine protein phosphatase I" evidence="1">
    <location>
        <begin position="5"/>
        <end position="145"/>
    </location>
</feature>
<proteinExistence type="predicted"/>
<dbReference type="InterPro" id="IPR036196">
    <property type="entry name" value="Ptyr_pPase_sf"/>
</dbReference>
<dbReference type="SMART" id="SM00226">
    <property type="entry name" value="LMWPc"/>
    <property type="match status" value="1"/>
</dbReference>
<evidence type="ECO:0000313" key="3">
    <source>
        <dbReference type="Proteomes" id="UP000324758"/>
    </source>
</evidence>
<keyword evidence="3" id="KW-1185">Reference proteome</keyword>
<sequence length="151" mass="16985">MNKTNRVLFLCTGNYYRSRYAEEIFNHQAVLEGLGWQAFSRGVAEDLLFPENVGPMSPYTVNALQAKGIVPEGAARDPVLCTVHDFAQAALVVALKDAEHRPMIERRFAGVAHRVEYWNVDDIEFLDPPTALSKIDELVGRLIGNLQSRER</sequence>
<dbReference type="AlphaFoldDB" id="A0A5D3KN92"/>
<reference evidence="2 3" key="1">
    <citation type="submission" date="2019-08" db="EMBL/GenBank/DDBJ databases">
        <title>Bradyrhizobium hipponensis sp. nov., a rhizobium isolated from a Lupinus angustifolius root nodule in Tunisia.</title>
        <authorList>
            <person name="Off K."/>
            <person name="Rejili M."/>
            <person name="Mars M."/>
            <person name="Brachmann A."/>
            <person name="Marin M."/>
        </authorList>
    </citation>
    <scope>NUCLEOTIDE SEQUENCE [LARGE SCALE GENOMIC DNA]</scope>
    <source>
        <strain evidence="2 3">CTAW71</strain>
    </source>
</reference>
<dbReference type="OrthoDB" id="9784339at2"/>
<dbReference type="RefSeq" id="WP_148774496.1">
    <property type="nucleotide sequence ID" value="NZ_VSSS01000033.1"/>
</dbReference>
<dbReference type="Pfam" id="PF01451">
    <property type="entry name" value="LMWPc"/>
    <property type="match status" value="1"/>
</dbReference>
<dbReference type="SUPFAM" id="SSF52788">
    <property type="entry name" value="Phosphotyrosine protein phosphatases I"/>
    <property type="match status" value="1"/>
</dbReference>
<gene>
    <name evidence="2" type="ORF">FXB40_23040</name>
</gene>
<dbReference type="EMBL" id="VSSS01000033">
    <property type="protein sequence ID" value="TYL93205.1"/>
    <property type="molecule type" value="Genomic_DNA"/>
</dbReference>
<accession>A0A5D3KN92</accession>
<organism evidence="2 3">
    <name type="scientific">Bradyrhizobium rifense</name>
    <dbReference type="NCBI Taxonomy" id="515499"/>
    <lineage>
        <taxon>Bacteria</taxon>
        <taxon>Pseudomonadati</taxon>
        <taxon>Pseudomonadota</taxon>
        <taxon>Alphaproteobacteria</taxon>
        <taxon>Hyphomicrobiales</taxon>
        <taxon>Nitrobacteraceae</taxon>
        <taxon>Bradyrhizobium</taxon>
    </lineage>
</organism>
<evidence type="ECO:0000313" key="2">
    <source>
        <dbReference type="EMBL" id="TYL93205.1"/>
    </source>
</evidence>
<comment type="caution">
    <text evidence="2">The sequence shown here is derived from an EMBL/GenBank/DDBJ whole genome shotgun (WGS) entry which is preliminary data.</text>
</comment>
<dbReference type="InterPro" id="IPR023485">
    <property type="entry name" value="Ptyr_pPase"/>
</dbReference>
<name>A0A5D3KN92_9BRAD</name>
<dbReference type="Proteomes" id="UP000324758">
    <property type="component" value="Unassembled WGS sequence"/>
</dbReference>
<protein>
    <submittedName>
        <fullName evidence="2">Low molecular weight phosphatase family protein</fullName>
    </submittedName>
</protein>
<evidence type="ECO:0000259" key="1">
    <source>
        <dbReference type="SMART" id="SM00226"/>
    </source>
</evidence>